<organism evidence="2 3">
    <name type="scientific">Trichonephila clavipes</name>
    <name type="common">Golden silk orbweaver</name>
    <name type="synonym">Nephila clavipes</name>
    <dbReference type="NCBI Taxonomy" id="2585209"/>
    <lineage>
        <taxon>Eukaryota</taxon>
        <taxon>Metazoa</taxon>
        <taxon>Ecdysozoa</taxon>
        <taxon>Arthropoda</taxon>
        <taxon>Chelicerata</taxon>
        <taxon>Arachnida</taxon>
        <taxon>Araneae</taxon>
        <taxon>Araneomorphae</taxon>
        <taxon>Entelegynae</taxon>
        <taxon>Araneoidea</taxon>
        <taxon>Nephilidae</taxon>
        <taxon>Trichonephila</taxon>
    </lineage>
</organism>
<feature type="region of interest" description="Disordered" evidence="1">
    <location>
        <begin position="97"/>
        <end position="136"/>
    </location>
</feature>
<gene>
    <name evidence="2" type="primary">NCL1_42224</name>
    <name evidence="2" type="ORF">TNCV_26951</name>
</gene>
<feature type="compositionally biased region" description="Basic residues" evidence="1">
    <location>
        <begin position="123"/>
        <end position="136"/>
    </location>
</feature>
<protein>
    <submittedName>
        <fullName evidence="2">Uncharacterized protein</fullName>
    </submittedName>
</protein>
<accession>A0A8X6WKN1</accession>
<proteinExistence type="predicted"/>
<sequence>MPTFAITSTSIIRTSAKCISFNSFSFHIVDYHSDKHLALRISSIKPTSQIESRLPEPFSSAAAPDNSLNTSASSLSAETCPVPTISNKFAALQPSVPLSESATATPNSELSNTSKVPQNVKQNSKHRRKRTKAQKA</sequence>
<evidence type="ECO:0000313" key="3">
    <source>
        <dbReference type="Proteomes" id="UP000887159"/>
    </source>
</evidence>
<keyword evidence="3" id="KW-1185">Reference proteome</keyword>
<name>A0A8X6WKN1_TRICX</name>
<evidence type="ECO:0000256" key="1">
    <source>
        <dbReference type="SAM" id="MobiDB-lite"/>
    </source>
</evidence>
<reference evidence="2" key="1">
    <citation type="submission" date="2020-08" db="EMBL/GenBank/DDBJ databases">
        <title>Multicomponent nature underlies the extraordinary mechanical properties of spider dragline silk.</title>
        <authorList>
            <person name="Kono N."/>
            <person name="Nakamura H."/>
            <person name="Mori M."/>
            <person name="Yoshida Y."/>
            <person name="Ohtoshi R."/>
            <person name="Malay A.D."/>
            <person name="Moran D.A.P."/>
            <person name="Tomita M."/>
            <person name="Numata K."/>
            <person name="Arakawa K."/>
        </authorList>
    </citation>
    <scope>NUCLEOTIDE SEQUENCE</scope>
</reference>
<dbReference type="AlphaFoldDB" id="A0A8X6WKN1"/>
<dbReference type="Proteomes" id="UP000887159">
    <property type="component" value="Unassembled WGS sequence"/>
</dbReference>
<dbReference type="EMBL" id="BMAU01021437">
    <property type="protein sequence ID" value="GFY36490.1"/>
    <property type="molecule type" value="Genomic_DNA"/>
</dbReference>
<comment type="caution">
    <text evidence="2">The sequence shown here is derived from an EMBL/GenBank/DDBJ whole genome shotgun (WGS) entry which is preliminary data.</text>
</comment>
<feature type="compositionally biased region" description="Polar residues" evidence="1">
    <location>
        <begin position="97"/>
        <end position="122"/>
    </location>
</feature>
<evidence type="ECO:0000313" key="2">
    <source>
        <dbReference type="EMBL" id="GFY36490.1"/>
    </source>
</evidence>
<feature type="region of interest" description="Disordered" evidence="1">
    <location>
        <begin position="49"/>
        <end position="74"/>
    </location>
</feature>